<reference evidence="2 4" key="1">
    <citation type="submission" date="2017-11" db="EMBL/GenBank/DDBJ databases">
        <title>The genome of Rhizophagus clarus HR1 reveals common genetic basis of auxotrophy among arbuscular mycorrhizal fungi.</title>
        <authorList>
            <person name="Kobayashi Y."/>
        </authorList>
    </citation>
    <scope>NUCLEOTIDE SEQUENCE [LARGE SCALE GENOMIC DNA]</scope>
    <source>
        <strain evidence="2 4">HR1</strain>
    </source>
</reference>
<reference evidence="3" key="2">
    <citation type="submission" date="2019-10" db="EMBL/GenBank/DDBJ databases">
        <title>Conservation and host-specific expression of non-tandemly repeated heterogenous ribosome RNA gene in arbuscular mycorrhizal fungi.</title>
        <authorList>
            <person name="Maeda T."/>
            <person name="Kobayashi Y."/>
            <person name="Nakagawa T."/>
            <person name="Ezawa T."/>
            <person name="Yamaguchi K."/>
            <person name="Bino T."/>
            <person name="Nishimoto Y."/>
            <person name="Shigenobu S."/>
            <person name="Kawaguchi M."/>
        </authorList>
    </citation>
    <scope>NUCLEOTIDE SEQUENCE</scope>
    <source>
        <strain evidence="3">HR1</strain>
    </source>
</reference>
<accession>A0A2Z6Q9X3</accession>
<dbReference type="AlphaFoldDB" id="A0A2Z6Q9X3"/>
<comment type="caution">
    <text evidence="2">The sequence shown here is derived from an EMBL/GenBank/DDBJ whole genome shotgun (WGS) entry which is preliminary data.</text>
</comment>
<feature type="region of interest" description="Disordered" evidence="1">
    <location>
        <begin position="31"/>
        <end position="93"/>
    </location>
</feature>
<proteinExistence type="predicted"/>
<dbReference type="EMBL" id="BEXD01000313">
    <property type="protein sequence ID" value="GBB86365.1"/>
    <property type="molecule type" value="Genomic_DNA"/>
</dbReference>
<evidence type="ECO:0000313" key="2">
    <source>
        <dbReference type="EMBL" id="GBB86365.1"/>
    </source>
</evidence>
<feature type="compositionally biased region" description="Basic and acidic residues" evidence="1">
    <location>
        <begin position="60"/>
        <end position="69"/>
    </location>
</feature>
<gene>
    <name evidence="3" type="ORF">RCL2_000379600</name>
    <name evidence="2" type="ORF">RclHR1_01280002</name>
</gene>
<dbReference type="EMBL" id="BLAL01000020">
    <property type="protein sequence ID" value="GES76389.1"/>
    <property type="molecule type" value="Genomic_DNA"/>
</dbReference>
<protein>
    <submittedName>
        <fullName evidence="2">Uncharacterized protein</fullName>
    </submittedName>
</protein>
<keyword evidence="4" id="KW-1185">Reference proteome</keyword>
<evidence type="ECO:0000256" key="1">
    <source>
        <dbReference type="SAM" id="MobiDB-lite"/>
    </source>
</evidence>
<dbReference type="Proteomes" id="UP000615446">
    <property type="component" value="Unassembled WGS sequence"/>
</dbReference>
<feature type="compositionally biased region" description="Basic residues" evidence="1">
    <location>
        <begin position="77"/>
        <end position="88"/>
    </location>
</feature>
<evidence type="ECO:0000313" key="3">
    <source>
        <dbReference type="EMBL" id="GES76389.1"/>
    </source>
</evidence>
<evidence type="ECO:0000313" key="4">
    <source>
        <dbReference type="Proteomes" id="UP000247702"/>
    </source>
</evidence>
<organism evidence="2 4">
    <name type="scientific">Rhizophagus clarus</name>
    <dbReference type="NCBI Taxonomy" id="94130"/>
    <lineage>
        <taxon>Eukaryota</taxon>
        <taxon>Fungi</taxon>
        <taxon>Fungi incertae sedis</taxon>
        <taxon>Mucoromycota</taxon>
        <taxon>Glomeromycotina</taxon>
        <taxon>Glomeromycetes</taxon>
        <taxon>Glomerales</taxon>
        <taxon>Glomeraceae</taxon>
        <taxon>Rhizophagus</taxon>
    </lineage>
</organism>
<name>A0A2Z6Q9X3_9GLOM</name>
<sequence length="107" mass="11739">MSSNQIEKLDKMKCAQSISFAIEEVLISQKAGDGSSKLQQSKKISKVPPSGQADTSNAKKNKENNKQDKSSSSATKKTSKSSKRKKFSKSFQGATNNNQLVDCYWDS</sequence>
<dbReference type="Proteomes" id="UP000247702">
    <property type="component" value="Unassembled WGS sequence"/>
</dbReference>